<evidence type="ECO:0000313" key="6">
    <source>
        <dbReference type="Proteomes" id="UP001374535"/>
    </source>
</evidence>
<evidence type="ECO:0000313" key="5">
    <source>
        <dbReference type="EMBL" id="WVZ25793.1"/>
    </source>
</evidence>
<reference evidence="5 6" key="1">
    <citation type="journal article" date="2023" name="Life. Sci Alliance">
        <title>Evolutionary insights into 3D genome organization and epigenetic landscape of Vigna mungo.</title>
        <authorList>
            <person name="Junaid A."/>
            <person name="Singh B."/>
            <person name="Bhatia S."/>
        </authorList>
    </citation>
    <scope>NUCLEOTIDE SEQUENCE [LARGE SCALE GENOMIC DNA]</scope>
    <source>
        <strain evidence="5">Urdbean</strain>
    </source>
</reference>
<evidence type="ECO:0000256" key="2">
    <source>
        <dbReference type="ARBA" id="ARBA00022771"/>
    </source>
</evidence>
<dbReference type="AlphaFoldDB" id="A0AAQ3PG10"/>
<keyword evidence="3" id="KW-0862">Zinc</keyword>
<gene>
    <name evidence="5" type="ORF">V8G54_004337</name>
</gene>
<dbReference type="Proteomes" id="UP001374535">
    <property type="component" value="Chromosome 1"/>
</dbReference>
<evidence type="ECO:0000256" key="3">
    <source>
        <dbReference type="ARBA" id="ARBA00022833"/>
    </source>
</evidence>
<proteinExistence type="predicted"/>
<keyword evidence="1" id="KW-0479">Metal-binding</keyword>
<keyword evidence="2" id="KW-0863">Zinc-finger</keyword>
<feature type="domain" description="GRF-type" evidence="4">
    <location>
        <begin position="104"/>
        <end position="142"/>
    </location>
</feature>
<evidence type="ECO:0000256" key="1">
    <source>
        <dbReference type="ARBA" id="ARBA00022723"/>
    </source>
</evidence>
<organism evidence="5 6">
    <name type="scientific">Vigna mungo</name>
    <name type="common">Black gram</name>
    <name type="synonym">Phaseolus mungo</name>
    <dbReference type="NCBI Taxonomy" id="3915"/>
    <lineage>
        <taxon>Eukaryota</taxon>
        <taxon>Viridiplantae</taxon>
        <taxon>Streptophyta</taxon>
        <taxon>Embryophyta</taxon>
        <taxon>Tracheophyta</taxon>
        <taxon>Spermatophyta</taxon>
        <taxon>Magnoliopsida</taxon>
        <taxon>eudicotyledons</taxon>
        <taxon>Gunneridae</taxon>
        <taxon>Pentapetalae</taxon>
        <taxon>rosids</taxon>
        <taxon>fabids</taxon>
        <taxon>Fabales</taxon>
        <taxon>Fabaceae</taxon>
        <taxon>Papilionoideae</taxon>
        <taxon>50 kb inversion clade</taxon>
        <taxon>NPAAA clade</taxon>
        <taxon>indigoferoid/millettioid clade</taxon>
        <taxon>Phaseoleae</taxon>
        <taxon>Vigna</taxon>
    </lineage>
</organism>
<evidence type="ECO:0000259" key="4">
    <source>
        <dbReference type="Pfam" id="PF06839"/>
    </source>
</evidence>
<dbReference type="Pfam" id="PF06839">
    <property type="entry name" value="Zn_ribbon_GRF"/>
    <property type="match status" value="1"/>
</dbReference>
<dbReference type="InterPro" id="IPR010666">
    <property type="entry name" value="Znf_GRF"/>
</dbReference>
<keyword evidence="6" id="KW-1185">Reference proteome</keyword>
<protein>
    <recommendedName>
        <fullName evidence="4">GRF-type domain-containing protein</fullName>
    </recommendedName>
</protein>
<accession>A0AAQ3PG10</accession>
<dbReference type="EMBL" id="CP144700">
    <property type="protein sequence ID" value="WVZ25793.1"/>
    <property type="molecule type" value="Genomic_DNA"/>
</dbReference>
<name>A0AAQ3PG10_VIGMU</name>
<sequence length="209" mass="24128">MEKQVMAFKGCYRRVYTDINFILRDYEEDLKQMRALTKKEFVPFLHREISVISRRNATHRSALALHKGGQRRTKYKTIYWERLGGERKTVMWSLEVVEEDVAMVCVVRTARTVKNKGKEFWGCPKFKNGGEGGGCNYFKWCADHGVVETETSAKCEGKCESFLKREAMEDGWKIKSDLDLSVKKLENRLNIVLGIGNGIRWENSGADVM</sequence>
<dbReference type="GO" id="GO:0008270">
    <property type="term" value="F:zinc ion binding"/>
    <property type="evidence" value="ECO:0007669"/>
    <property type="project" value="UniProtKB-KW"/>
</dbReference>